<comment type="similarity">
    <text evidence="2 15">Belongs to the FPG family.</text>
</comment>
<evidence type="ECO:0000256" key="10">
    <source>
        <dbReference type="ARBA" id="ARBA00023204"/>
    </source>
</evidence>
<feature type="domain" description="FPG-type" evidence="16">
    <location>
        <begin position="239"/>
        <end position="273"/>
    </location>
</feature>
<name>A0ABU5NC90_9RICK</name>
<evidence type="ECO:0000256" key="5">
    <source>
        <dbReference type="ARBA" id="ARBA00022763"/>
    </source>
</evidence>
<feature type="active site" description="Schiff-base intermediate with DNA" evidence="15">
    <location>
        <position position="2"/>
    </location>
</feature>
<dbReference type="InterPro" id="IPR015887">
    <property type="entry name" value="DNA_glyclase_Znf_dom_DNA_BS"/>
</dbReference>
<sequence length="280" mass="31920">MPELAEIETLKLYLAEHIIGDKITNYTQRRNKLRYELTKDLASYLINATIIDITRRAKYLNIYLNNDYVLTYHLGMSGRITIQLENYQLQKHDHIIIGLQSGKQLVFNDARRFGMVYISPSNQVSDQHYLKTLGAEPLEEEFDTEYLLKKLLSKKIAIKLALMDNKIVVGVGNIYAAESLFMAKINPLRPSNTLTREEVYTLVSSIKQVLEKAIKAGGTTLRDFVGVDGKPGYFKQELNVYGRIGLPCYICGHKIEKIKQSGRSTFFCPDCQNGSQKDLL</sequence>
<dbReference type="SMART" id="SM00898">
    <property type="entry name" value="Fapy_DNA_glyco"/>
    <property type="match status" value="1"/>
</dbReference>
<feature type="binding site" evidence="15">
    <location>
        <position position="111"/>
    </location>
    <ligand>
        <name>DNA</name>
        <dbReference type="ChEBI" id="CHEBI:16991"/>
    </ligand>
</feature>
<comment type="function">
    <text evidence="15">Involved in base excision repair of DNA damaged by oxidation or by mutagenic agents. Acts as DNA glycosylase that recognizes and removes damaged bases. Has a preference for oxidized purines, such as 7,8-dihydro-8-oxoguanine (8-oxoG). Has AP (apurinic/apyrimidinic) lyase activity and introduces nicks in the DNA strand. Cleaves the DNA backbone by beta-delta elimination to generate a single-strand break at the site of the removed base with both 3'- and 5'-phosphates.</text>
</comment>
<dbReference type="EC" id="3.2.2.23" evidence="15"/>
<dbReference type="InterPro" id="IPR010979">
    <property type="entry name" value="Ribosomal_uS13-like_H2TH"/>
</dbReference>
<evidence type="ECO:0000256" key="3">
    <source>
        <dbReference type="ARBA" id="ARBA00011245"/>
    </source>
</evidence>
<dbReference type="Pfam" id="PF06827">
    <property type="entry name" value="zf-FPG_IleRS"/>
    <property type="match status" value="1"/>
</dbReference>
<evidence type="ECO:0000256" key="1">
    <source>
        <dbReference type="ARBA" id="ARBA00001668"/>
    </source>
</evidence>
<dbReference type="EC" id="4.2.99.18" evidence="15"/>
<dbReference type="InterPro" id="IPR012319">
    <property type="entry name" value="FPG_cat"/>
</dbReference>
<dbReference type="PANTHER" id="PTHR22993:SF9">
    <property type="entry name" value="FORMAMIDOPYRIMIDINE-DNA GLYCOSYLASE"/>
    <property type="match status" value="1"/>
</dbReference>
<dbReference type="PANTHER" id="PTHR22993">
    <property type="entry name" value="FORMAMIDOPYRIMIDINE-DNA GLYCOSYLASE"/>
    <property type="match status" value="1"/>
</dbReference>
<dbReference type="EMBL" id="JARJFB010000044">
    <property type="protein sequence ID" value="MEA0970766.1"/>
    <property type="molecule type" value="Genomic_DNA"/>
</dbReference>
<dbReference type="Pfam" id="PF01149">
    <property type="entry name" value="Fapy_DNA_glyco"/>
    <property type="match status" value="1"/>
</dbReference>
<comment type="cofactor">
    <cofactor evidence="15">
        <name>Zn(2+)</name>
        <dbReference type="ChEBI" id="CHEBI:29105"/>
    </cofactor>
    <text evidence="15">Binds 1 zinc ion per subunit.</text>
</comment>
<comment type="caution">
    <text evidence="18">The sequence shown here is derived from an EMBL/GenBank/DDBJ whole genome shotgun (WGS) entry which is preliminary data.</text>
</comment>
<evidence type="ECO:0000256" key="7">
    <source>
        <dbReference type="ARBA" id="ARBA00022801"/>
    </source>
</evidence>
<comment type="catalytic activity">
    <reaction evidence="1 15">
        <text>Hydrolysis of DNA containing ring-opened 7-methylguanine residues, releasing 2,6-diamino-4-hydroxy-5-(N-methyl)formamidopyrimidine.</text>
        <dbReference type="EC" id="3.2.2.23"/>
    </reaction>
</comment>
<dbReference type="InterPro" id="IPR000214">
    <property type="entry name" value="Znf_DNA_glyclase/AP_lyase"/>
</dbReference>
<feature type="active site" description="Proton donor" evidence="15">
    <location>
        <position position="3"/>
    </location>
</feature>
<organism evidence="18 19">
    <name type="scientific">Candidatus Megaera venefica</name>
    <dbReference type="NCBI Taxonomy" id="2055910"/>
    <lineage>
        <taxon>Bacteria</taxon>
        <taxon>Pseudomonadati</taxon>
        <taxon>Pseudomonadota</taxon>
        <taxon>Alphaproteobacteria</taxon>
        <taxon>Rickettsiales</taxon>
        <taxon>Rickettsiaceae</taxon>
        <taxon>Candidatus Megaera</taxon>
    </lineage>
</organism>
<gene>
    <name evidence="15" type="primary">mutM</name>
    <name evidence="15" type="synonym">fpg</name>
    <name evidence="18" type="ORF">Megvenef_00735</name>
</gene>
<keyword evidence="10 15" id="KW-0234">DNA repair</keyword>
<dbReference type="PROSITE" id="PS51068">
    <property type="entry name" value="FPG_CAT"/>
    <property type="match status" value="1"/>
</dbReference>
<dbReference type="Gene3D" id="3.20.190.10">
    <property type="entry name" value="MutM-like, N-terminal"/>
    <property type="match status" value="1"/>
</dbReference>
<dbReference type="InterPro" id="IPR010663">
    <property type="entry name" value="Znf_FPG/IleRS"/>
</dbReference>
<feature type="active site" description="Proton donor; for delta-elimination activity" evidence="15">
    <location>
        <position position="263"/>
    </location>
</feature>
<keyword evidence="9 15" id="KW-0238">DNA-binding</keyword>
<keyword evidence="6 15" id="KW-0863">Zinc-finger</keyword>
<reference evidence="18 19" key="1">
    <citation type="submission" date="2023-03" db="EMBL/GenBank/DDBJ databases">
        <title>Host association and intracellularity evolved multiple times independently in the Rickettsiales.</title>
        <authorList>
            <person name="Castelli M."/>
            <person name="Nardi T."/>
            <person name="Gammuto L."/>
            <person name="Bellinzona G."/>
            <person name="Sabaneyeva E."/>
            <person name="Potekhin A."/>
            <person name="Serra V."/>
            <person name="Petroni G."/>
            <person name="Sassera D."/>
        </authorList>
    </citation>
    <scope>NUCLEOTIDE SEQUENCE [LARGE SCALE GENOMIC DNA]</scope>
    <source>
        <strain evidence="18 19">Sr 2-6</strain>
    </source>
</reference>
<comment type="subunit">
    <text evidence="3 15">Monomer.</text>
</comment>
<feature type="binding site" evidence="15">
    <location>
        <position position="154"/>
    </location>
    <ligand>
        <name>DNA</name>
        <dbReference type="ChEBI" id="CHEBI:16991"/>
    </ligand>
</feature>
<evidence type="ECO:0000256" key="6">
    <source>
        <dbReference type="ARBA" id="ARBA00022771"/>
    </source>
</evidence>
<evidence type="ECO:0000256" key="15">
    <source>
        <dbReference type="HAMAP-Rule" id="MF_00103"/>
    </source>
</evidence>
<evidence type="ECO:0000259" key="17">
    <source>
        <dbReference type="PROSITE" id="PS51068"/>
    </source>
</evidence>
<dbReference type="NCBIfam" id="NF002211">
    <property type="entry name" value="PRK01103.1"/>
    <property type="match status" value="1"/>
</dbReference>
<dbReference type="HAMAP" id="MF_00103">
    <property type="entry name" value="Fapy_DNA_glycosyl"/>
    <property type="match status" value="1"/>
</dbReference>
<feature type="domain" description="Formamidopyrimidine-DNA glycosylase catalytic" evidence="17">
    <location>
        <begin position="2"/>
        <end position="114"/>
    </location>
</feature>
<keyword evidence="11 15" id="KW-0456">Lyase</keyword>
<dbReference type="PROSITE" id="PS01242">
    <property type="entry name" value="ZF_FPG_1"/>
    <property type="match status" value="1"/>
</dbReference>
<evidence type="ECO:0000256" key="9">
    <source>
        <dbReference type="ARBA" id="ARBA00023125"/>
    </source>
</evidence>
<proteinExistence type="inferred from homology"/>
<protein>
    <recommendedName>
        <fullName evidence="15">Formamidopyrimidine-DNA glycosylase</fullName>
        <shortName evidence="15">Fapy-DNA glycosylase</shortName>
        <ecNumber evidence="15">3.2.2.23</ecNumber>
    </recommendedName>
    <alternativeName>
        <fullName evidence="15">DNA-(apurinic or apyrimidinic site) lyase MutM</fullName>
        <shortName evidence="15">AP lyase MutM</shortName>
        <ecNumber evidence="15">4.2.99.18</ecNumber>
    </alternativeName>
</protein>
<dbReference type="InterPro" id="IPR020629">
    <property type="entry name" value="FPG_Glyclase"/>
</dbReference>
<dbReference type="NCBIfam" id="TIGR00577">
    <property type="entry name" value="fpg"/>
    <property type="match status" value="1"/>
</dbReference>
<feature type="active site" description="Proton donor; for beta-elimination activity" evidence="15">
    <location>
        <position position="58"/>
    </location>
</feature>
<keyword evidence="4 15" id="KW-0479">Metal-binding</keyword>
<evidence type="ECO:0000313" key="19">
    <source>
        <dbReference type="Proteomes" id="UP001291687"/>
    </source>
</evidence>
<keyword evidence="5 15" id="KW-0227">DNA damage</keyword>
<dbReference type="SUPFAM" id="SSF46946">
    <property type="entry name" value="S13-like H2TH domain"/>
    <property type="match status" value="1"/>
</dbReference>
<keyword evidence="8 15" id="KW-0862">Zinc</keyword>
<dbReference type="SUPFAM" id="SSF57716">
    <property type="entry name" value="Glucocorticoid receptor-like (DNA-binding domain)"/>
    <property type="match status" value="1"/>
</dbReference>
<dbReference type="PROSITE" id="PS51066">
    <property type="entry name" value="ZF_FPG_2"/>
    <property type="match status" value="1"/>
</dbReference>
<feature type="binding site" evidence="15">
    <location>
        <position position="92"/>
    </location>
    <ligand>
        <name>DNA</name>
        <dbReference type="ChEBI" id="CHEBI:16991"/>
    </ligand>
</feature>
<comment type="catalytic activity">
    <reaction evidence="14 15">
        <text>2'-deoxyribonucleotide-(2'-deoxyribose 5'-phosphate)-2'-deoxyribonucleotide-DNA = a 3'-end 2'-deoxyribonucleotide-(2,3-dehydro-2,3-deoxyribose 5'-phosphate)-DNA + a 5'-end 5'-phospho-2'-deoxyribonucleoside-DNA + H(+)</text>
        <dbReference type="Rhea" id="RHEA:66592"/>
        <dbReference type="Rhea" id="RHEA-COMP:13180"/>
        <dbReference type="Rhea" id="RHEA-COMP:16897"/>
        <dbReference type="Rhea" id="RHEA-COMP:17067"/>
        <dbReference type="ChEBI" id="CHEBI:15378"/>
        <dbReference type="ChEBI" id="CHEBI:136412"/>
        <dbReference type="ChEBI" id="CHEBI:157695"/>
        <dbReference type="ChEBI" id="CHEBI:167181"/>
        <dbReference type="EC" id="4.2.99.18"/>
    </reaction>
</comment>
<dbReference type="InterPro" id="IPR015886">
    <property type="entry name" value="H2TH_FPG"/>
</dbReference>
<evidence type="ECO:0000256" key="11">
    <source>
        <dbReference type="ARBA" id="ARBA00023239"/>
    </source>
</evidence>
<dbReference type="RefSeq" id="WP_322776665.1">
    <property type="nucleotide sequence ID" value="NZ_JARJFB010000044.1"/>
</dbReference>
<evidence type="ECO:0000313" key="18">
    <source>
        <dbReference type="EMBL" id="MEA0970766.1"/>
    </source>
</evidence>
<accession>A0ABU5NC90</accession>
<dbReference type="CDD" id="cd08966">
    <property type="entry name" value="EcFpg-like_N"/>
    <property type="match status" value="1"/>
</dbReference>
<keyword evidence="19" id="KW-1185">Reference proteome</keyword>
<evidence type="ECO:0000256" key="4">
    <source>
        <dbReference type="ARBA" id="ARBA00022723"/>
    </source>
</evidence>
<dbReference type="InterPro" id="IPR035937">
    <property type="entry name" value="FPG_N"/>
</dbReference>
<dbReference type="Proteomes" id="UP001291687">
    <property type="component" value="Unassembled WGS sequence"/>
</dbReference>
<evidence type="ECO:0000256" key="12">
    <source>
        <dbReference type="ARBA" id="ARBA00023268"/>
    </source>
</evidence>
<keyword evidence="12 15" id="KW-0511">Multifunctional enzyme</keyword>
<dbReference type="SMART" id="SM01232">
    <property type="entry name" value="H2TH"/>
    <property type="match status" value="1"/>
</dbReference>
<evidence type="ECO:0000256" key="2">
    <source>
        <dbReference type="ARBA" id="ARBA00009409"/>
    </source>
</evidence>
<dbReference type="SUPFAM" id="SSF81624">
    <property type="entry name" value="N-terminal domain of MutM-like DNA repair proteins"/>
    <property type="match status" value="1"/>
</dbReference>
<dbReference type="Gene3D" id="1.10.8.50">
    <property type="match status" value="1"/>
</dbReference>
<keyword evidence="13 15" id="KW-0326">Glycosidase</keyword>
<evidence type="ECO:0000256" key="8">
    <source>
        <dbReference type="ARBA" id="ARBA00022833"/>
    </source>
</evidence>
<keyword evidence="7 15" id="KW-0378">Hydrolase</keyword>
<evidence type="ECO:0000256" key="13">
    <source>
        <dbReference type="ARBA" id="ARBA00023295"/>
    </source>
</evidence>
<dbReference type="Pfam" id="PF06831">
    <property type="entry name" value="H2TH"/>
    <property type="match status" value="1"/>
</dbReference>
<evidence type="ECO:0000256" key="14">
    <source>
        <dbReference type="ARBA" id="ARBA00044632"/>
    </source>
</evidence>
<evidence type="ECO:0000259" key="16">
    <source>
        <dbReference type="PROSITE" id="PS51066"/>
    </source>
</evidence>